<evidence type="ECO:0000256" key="1">
    <source>
        <dbReference type="SAM" id="MobiDB-lite"/>
    </source>
</evidence>
<proteinExistence type="predicted"/>
<dbReference type="InterPro" id="IPR050879">
    <property type="entry name" value="Acyltransferase_3"/>
</dbReference>
<keyword evidence="2" id="KW-0472">Membrane</keyword>
<comment type="caution">
    <text evidence="4">The sequence shown here is derived from an EMBL/GenBank/DDBJ whole genome shotgun (WGS) entry which is preliminary data.</text>
</comment>
<keyword evidence="2" id="KW-1133">Transmembrane helix</keyword>
<protein>
    <submittedName>
        <fullName evidence="4">Acyltransferase</fullName>
    </submittedName>
</protein>
<feature type="transmembrane region" description="Helical" evidence="2">
    <location>
        <begin position="139"/>
        <end position="157"/>
    </location>
</feature>
<dbReference type="Pfam" id="PF01757">
    <property type="entry name" value="Acyl_transf_3"/>
    <property type="match status" value="1"/>
</dbReference>
<dbReference type="PANTHER" id="PTHR23028">
    <property type="entry name" value="ACETYLTRANSFERASE"/>
    <property type="match status" value="1"/>
</dbReference>
<name>A0A936TDE5_9ACTN</name>
<dbReference type="GO" id="GO:0009103">
    <property type="term" value="P:lipopolysaccharide biosynthetic process"/>
    <property type="evidence" value="ECO:0007669"/>
    <property type="project" value="TreeGrafter"/>
</dbReference>
<dbReference type="Proteomes" id="UP000727993">
    <property type="component" value="Unassembled WGS sequence"/>
</dbReference>
<organism evidence="4 5">
    <name type="scientific">Candidatus Neomicrothrix subdominans</name>
    <dbReference type="NCBI Taxonomy" id="2954438"/>
    <lineage>
        <taxon>Bacteria</taxon>
        <taxon>Bacillati</taxon>
        <taxon>Actinomycetota</taxon>
        <taxon>Acidimicrobiia</taxon>
        <taxon>Acidimicrobiales</taxon>
        <taxon>Microthrixaceae</taxon>
        <taxon>Candidatus Neomicrothrix</taxon>
    </lineage>
</organism>
<feature type="transmembrane region" description="Helical" evidence="2">
    <location>
        <begin position="374"/>
        <end position="393"/>
    </location>
</feature>
<feature type="transmembrane region" description="Helical" evidence="2">
    <location>
        <begin position="230"/>
        <end position="249"/>
    </location>
</feature>
<sequence length="468" mass="50099">MADRDPVGAVPMIGGRSSGVGGPEPTGATAPSGAEPAGGARAPVGGAAPVRQPTSGDRARLLGLDGLRGVAASLIVVHHAANVSGAQRSAPFTQLAAVADVGVAVFFVLSGFVIYRPFAAAHADGAQVPEAVSFWWRRALRVLPAYWFALFGLWALGLNSFDSLGEVAAQASLTHVFSPGMAFSGISQSWSLSVELSFYAVVPLISWALRRRRAGGAAAAVSARREWAMVAALFATGYLVRLVLSLGEVTWGDSTLRGMSFLWLPTNIDLFAIGMAVAVFHARNFDGQGLTEHLRPRARAVSERLRTLSRAVGPWWLVAAALLAAYAYAVGPADFDVGYRGWFWERRQLTYGLIGLALVFPLSWRGGRGVTRRVLASSVGVWFGAFSYGLYLWHNSWIERVGTELAQPVPGLPAFLGTGPGNVWFPATLVVGFGLGLLCGAIGWFVVEEPTQRFRSPRWLPRRSGRRR</sequence>
<dbReference type="GO" id="GO:0016747">
    <property type="term" value="F:acyltransferase activity, transferring groups other than amino-acyl groups"/>
    <property type="evidence" value="ECO:0007669"/>
    <property type="project" value="InterPro"/>
</dbReference>
<gene>
    <name evidence="4" type="ORF">IPN02_03690</name>
</gene>
<keyword evidence="2" id="KW-0812">Transmembrane</keyword>
<reference evidence="4 5" key="1">
    <citation type="submission" date="2020-10" db="EMBL/GenBank/DDBJ databases">
        <title>Connecting structure to function with the recovery of over 1000 high-quality activated sludge metagenome-assembled genomes encoding full-length rRNA genes using long-read sequencing.</title>
        <authorList>
            <person name="Singleton C.M."/>
            <person name="Petriglieri F."/>
            <person name="Kristensen J.M."/>
            <person name="Kirkegaard R.H."/>
            <person name="Michaelsen T.Y."/>
            <person name="Andersen M.H."/>
            <person name="Karst S.M."/>
            <person name="Dueholm M.S."/>
            <person name="Nielsen P.H."/>
            <person name="Albertsen M."/>
        </authorList>
    </citation>
    <scope>NUCLEOTIDE SEQUENCE [LARGE SCALE GENOMIC DNA]</scope>
    <source>
        <strain evidence="4">Lyne_18-Q3-R50-59_MAXAC.006</strain>
    </source>
</reference>
<feature type="compositionally biased region" description="Low complexity" evidence="1">
    <location>
        <begin position="25"/>
        <end position="51"/>
    </location>
</feature>
<feature type="region of interest" description="Disordered" evidence="1">
    <location>
        <begin position="1"/>
        <end position="54"/>
    </location>
</feature>
<evidence type="ECO:0000313" key="4">
    <source>
        <dbReference type="EMBL" id="MBK9295977.1"/>
    </source>
</evidence>
<dbReference type="InterPro" id="IPR002656">
    <property type="entry name" value="Acyl_transf_3_dom"/>
</dbReference>
<feature type="transmembrane region" description="Helical" evidence="2">
    <location>
        <begin position="349"/>
        <end position="367"/>
    </location>
</feature>
<dbReference type="EMBL" id="JADJZA010000001">
    <property type="protein sequence ID" value="MBK9295977.1"/>
    <property type="molecule type" value="Genomic_DNA"/>
</dbReference>
<keyword evidence="4" id="KW-0808">Transferase</keyword>
<dbReference type="AlphaFoldDB" id="A0A936TDE5"/>
<dbReference type="PANTHER" id="PTHR23028:SF53">
    <property type="entry name" value="ACYL_TRANSF_3 DOMAIN-CONTAINING PROTEIN"/>
    <property type="match status" value="1"/>
</dbReference>
<feature type="transmembrane region" description="Helical" evidence="2">
    <location>
        <begin position="312"/>
        <end position="329"/>
    </location>
</feature>
<feature type="transmembrane region" description="Helical" evidence="2">
    <location>
        <begin position="261"/>
        <end position="280"/>
    </location>
</feature>
<evidence type="ECO:0000259" key="3">
    <source>
        <dbReference type="Pfam" id="PF01757"/>
    </source>
</evidence>
<keyword evidence="4" id="KW-0012">Acyltransferase</keyword>
<evidence type="ECO:0000313" key="5">
    <source>
        <dbReference type="Proteomes" id="UP000727993"/>
    </source>
</evidence>
<feature type="domain" description="Acyltransferase 3" evidence="3">
    <location>
        <begin position="62"/>
        <end position="432"/>
    </location>
</feature>
<feature type="transmembrane region" description="Helical" evidence="2">
    <location>
        <begin position="93"/>
        <end position="118"/>
    </location>
</feature>
<feature type="transmembrane region" description="Helical" evidence="2">
    <location>
        <begin position="190"/>
        <end position="209"/>
    </location>
</feature>
<feature type="transmembrane region" description="Helical" evidence="2">
    <location>
        <begin position="423"/>
        <end position="447"/>
    </location>
</feature>
<evidence type="ECO:0000256" key="2">
    <source>
        <dbReference type="SAM" id="Phobius"/>
    </source>
</evidence>
<dbReference type="GO" id="GO:0016020">
    <property type="term" value="C:membrane"/>
    <property type="evidence" value="ECO:0007669"/>
    <property type="project" value="TreeGrafter"/>
</dbReference>
<accession>A0A936TDE5</accession>